<name>A0ABS4GDB0_9FIRM</name>
<accession>A0ABS4GDB0</accession>
<dbReference type="EMBL" id="JAGGKS010000003">
    <property type="protein sequence ID" value="MBP1925497.1"/>
    <property type="molecule type" value="Genomic_DNA"/>
</dbReference>
<sequence length="282" mass="30833">MINKQNIKEYFLVAIGTFIVALGVYYFLVPENLAAGGVSGLAIVINNYLPLSISVINSVLNILLLIVGFIFIGSEFGGKTIFSVVFFSLSMFLMESKYPATMPVTDEILLNLICGIVISAIGLSLVFNQNASTGGTDIIAKIFNKYFNLDMGTGLMAADVVVVVSALFTYGLKTGIVGAFGWFLNGIVVNYFIDGFNVKREVVIITTKPKEIKDFIFSSIERGVTVYKAEGGYTKEKKDVIVTTVSKGEYFLLKKELKNLDPNVFVIVRTVQEVIGSGFQKL</sequence>
<dbReference type="PANTHER" id="PTHR33545:SF5">
    <property type="entry name" value="UPF0750 MEMBRANE PROTEIN YITT"/>
    <property type="match status" value="1"/>
</dbReference>
<feature type="transmembrane region" description="Helical" evidence="6">
    <location>
        <begin position="174"/>
        <end position="193"/>
    </location>
</feature>
<keyword evidence="2" id="KW-1003">Cell membrane</keyword>
<dbReference type="Pfam" id="PF02588">
    <property type="entry name" value="YitT_membrane"/>
    <property type="match status" value="1"/>
</dbReference>
<feature type="transmembrane region" description="Helical" evidence="6">
    <location>
        <begin position="80"/>
        <end position="96"/>
    </location>
</feature>
<evidence type="ECO:0000256" key="5">
    <source>
        <dbReference type="ARBA" id="ARBA00023136"/>
    </source>
</evidence>
<reference evidence="8 9" key="1">
    <citation type="submission" date="2021-03" db="EMBL/GenBank/DDBJ databases">
        <title>Genomic Encyclopedia of Type Strains, Phase IV (KMG-IV): sequencing the most valuable type-strain genomes for metagenomic binning, comparative biology and taxonomic classification.</title>
        <authorList>
            <person name="Goeker M."/>
        </authorList>
    </citation>
    <scope>NUCLEOTIDE SEQUENCE [LARGE SCALE GENOMIC DNA]</scope>
    <source>
        <strain evidence="8 9">DSM 24004</strain>
    </source>
</reference>
<proteinExistence type="predicted"/>
<protein>
    <submittedName>
        <fullName evidence="8">Uncharacterized membrane-anchored protein YitT (DUF2179 family)</fullName>
    </submittedName>
</protein>
<dbReference type="Pfam" id="PF10035">
    <property type="entry name" value="DUF2179"/>
    <property type="match status" value="1"/>
</dbReference>
<keyword evidence="3 6" id="KW-0812">Transmembrane</keyword>
<dbReference type="Proteomes" id="UP001519342">
    <property type="component" value="Unassembled WGS sequence"/>
</dbReference>
<organism evidence="8 9">
    <name type="scientific">Sedimentibacter acidaminivorans</name>
    <dbReference type="NCBI Taxonomy" id="913099"/>
    <lineage>
        <taxon>Bacteria</taxon>
        <taxon>Bacillati</taxon>
        <taxon>Bacillota</taxon>
        <taxon>Tissierellia</taxon>
        <taxon>Sedimentibacter</taxon>
    </lineage>
</organism>
<gene>
    <name evidence="8" type="ORF">J2Z76_001356</name>
</gene>
<dbReference type="InterPro" id="IPR015867">
    <property type="entry name" value="N-reg_PII/ATP_PRibTrfase_C"/>
</dbReference>
<feature type="domain" description="DUF2179" evidence="7">
    <location>
        <begin position="222"/>
        <end position="276"/>
    </location>
</feature>
<evidence type="ECO:0000256" key="1">
    <source>
        <dbReference type="ARBA" id="ARBA00004651"/>
    </source>
</evidence>
<evidence type="ECO:0000256" key="3">
    <source>
        <dbReference type="ARBA" id="ARBA00022692"/>
    </source>
</evidence>
<keyword evidence="5 6" id="KW-0472">Membrane</keyword>
<dbReference type="PANTHER" id="PTHR33545">
    <property type="entry name" value="UPF0750 MEMBRANE PROTEIN YITT-RELATED"/>
    <property type="match status" value="1"/>
</dbReference>
<evidence type="ECO:0000313" key="9">
    <source>
        <dbReference type="Proteomes" id="UP001519342"/>
    </source>
</evidence>
<dbReference type="Gene3D" id="3.30.70.120">
    <property type="match status" value="1"/>
</dbReference>
<keyword evidence="4 6" id="KW-1133">Transmembrane helix</keyword>
<dbReference type="PIRSF" id="PIRSF006483">
    <property type="entry name" value="Membrane_protein_YitT"/>
    <property type="match status" value="1"/>
</dbReference>
<evidence type="ECO:0000259" key="7">
    <source>
        <dbReference type="Pfam" id="PF10035"/>
    </source>
</evidence>
<evidence type="ECO:0000256" key="6">
    <source>
        <dbReference type="SAM" id="Phobius"/>
    </source>
</evidence>
<dbReference type="RefSeq" id="WP_209511228.1">
    <property type="nucleotide sequence ID" value="NZ_JAGGKS010000003.1"/>
</dbReference>
<evidence type="ECO:0000313" key="8">
    <source>
        <dbReference type="EMBL" id="MBP1925497.1"/>
    </source>
</evidence>
<feature type="transmembrane region" description="Helical" evidence="6">
    <location>
        <begin position="10"/>
        <end position="28"/>
    </location>
</feature>
<feature type="transmembrane region" description="Helical" evidence="6">
    <location>
        <begin position="48"/>
        <end position="73"/>
    </location>
</feature>
<dbReference type="CDD" id="cd16380">
    <property type="entry name" value="YitT_C"/>
    <property type="match status" value="1"/>
</dbReference>
<feature type="transmembrane region" description="Helical" evidence="6">
    <location>
        <begin position="108"/>
        <end position="127"/>
    </location>
</feature>
<dbReference type="InterPro" id="IPR051461">
    <property type="entry name" value="UPF0750_membrane"/>
</dbReference>
<evidence type="ECO:0000256" key="2">
    <source>
        <dbReference type="ARBA" id="ARBA00022475"/>
    </source>
</evidence>
<dbReference type="InterPro" id="IPR003740">
    <property type="entry name" value="YitT"/>
</dbReference>
<comment type="subcellular location">
    <subcellularLocation>
        <location evidence="1">Cell membrane</location>
        <topology evidence="1">Multi-pass membrane protein</topology>
    </subcellularLocation>
</comment>
<keyword evidence="9" id="KW-1185">Reference proteome</keyword>
<dbReference type="InterPro" id="IPR019264">
    <property type="entry name" value="DUF2179"/>
</dbReference>
<comment type="caution">
    <text evidence="8">The sequence shown here is derived from an EMBL/GenBank/DDBJ whole genome shotgun (WGS) entry which is preliminary data.</text>
</comment>
<feature type="transmembrane region" description="Helical" evidence="6">
    <location>
        <begin position="147"/>
        <end position="168"/>
    </location>
</feature>
<evidence type="ECO:0000256" key="4">
    <source>
        <dbReference type="ARBA" id="ARBA00022989"/>
    </source>
</evidence>